<keyword evidence="2" id="KW-1133">Transmembrane helix</keyword>
<evidence type="ECO:0000256" key="1">
    <source>
        <dbReference type="SAM" id="MobiDB-lite"/>
    </source>
</evidence>
<keyword evidence="2" id="KW-0472">Membrane</keyword>
<feature type="transmembrane region" description="Helical" evidence="2">
    <location>
        <begin position="12"/>
        <end position="30"/>
    </location>
</feature>
<organism evidence="3 4">
    <name type="scientific">Lepraria finkii</name>
    <dbReference type="NCBI Taxonomy" id="1340010"/>
    <lineage>
        <taxon>Eukaryota</taxon>
        <taxon>Fungi</taxon>
        <taxon>Dikarya</taxon>
        <taxon>Ascomycota</taxon>
        <taxon>Pezizomycotina</taxon>
        <taxon>Lecanoromycetes</taxon>
        <taxon>OSLEUM clade</taxon>
        <taxon>Lecanoromycetidae</taxon>
        <taxon>Lecanorales</taxon>
        <taxon>Lecanorineae</taxon>
        <taxon>Stereocaulaceae</taxon>
        <taxon>Lepraria</taxon>
    </lineage>
</organism>
<dbReference type="EMBL" id="JBHFEH010000005">
    <property type="protein sequence ID" value="KAL2057277.1"/>
    <property type="molecule type" value="Genomic_DNA"/>
</dbReference>
<dbReference type="Proteomes" id="UP001590951">
    <property type="component" value="Unassembled WGS sequence"/>
</dbReference>
<proteinExistence type="predicted"/>
<comment type="caution">
    <text evidence="3">The sequence shown here is derived from an EMBL/GenBank/DDBJ whole genome shotgun (WGS) entry which is preliminary data.</text>
</comment>
<accession>A0ABR4BHH2</accession>
<feature type="compositionally biased region" description="Polar residues" evidence="1">
    <location>
        <begin position="68"/>
        <end position="78"/>
    </location>
</feature>
<keyword evidence="2" id="KW-0812">Transmembrane</keyword>
<feature type="compositionally biased region" description="Basic and acidic residues" evidence="1">
    <location>
        <begin position="83"/>
        <end position="93"/>
    </location>
</feature>
<feature type="region of interest" description="Disordered" evidence="1">
    <location>
        <begin position="44"/>
        <end position="113"/>
    </location>
</feature>
<evidence type="ECO:0000256" key="2">
    <source>
        <dbReference type="SAM" id="Phobius"/>
    </source>
</evidence>
<protein>
    <submittedName>
        <fullName evidence="3">Uncharacterized protein</fullName>
    </submittedName>
</protein>
<sequence>MSKIFQTHRRKLIAGGVLIGGYVLVQTGTLPNPFYTNGVQNIEKRYSSGGASPNKTPAAATKRGHPDQVTSNTDTTKGVGTPHYEETFGEQKPDPSTFDKTWNRAQYHQDKGK</sequence>
<name>A0ABR4BHH2_9LECA</name>
<keyword evidence="4" id="KW-1185">Reference proteome</keyword>
<evidence type="ECO:0000313" key="3">
    <source>
        <dbReference type="EMBL" id="KAL2057277.1"/>
    </source>
</evidence>
<evidence type="ECO:0000313" key="4">
    <source>
        <dbReference type="Proteomes" id="UP001590951"/>
    </source>
</evidence>
<reference evidence="3 4" key="1">
    <citation type="submission" date="2024-09" db="EMBL/GenBank/DDBJ databases">
        <title>Rethinking Asexuality: The Enigmatic Case of Functional Sexual Genes in Lepraria (Stereocaulaceae).</title>
        <authorList>
            <person name="Doellman M."/>
            <person name="Sun Y."/>
            <person name="Barcenas-Pena A."/>
            <person name="Lumbsch H.T."/>
            <person name="Grewe F."/>
        </authorList>
    </citation>
    <scope>NUCLEOTIDE SEQUENCE [LARGE SCALE GENOMIC DNA]</scope>
    <source>
        <strain evidence="3 4">Grewe 0041</strain>
    </source>
</reference>
<gene>
    <name evidence="3" type="ORF">ABVK25_002330</name>
</gene>